<dbReference type="InterPro" id="IPR000515">
    <property type="entry name" value="MetI-like"/>
</dbReference>
<dbReference type="CDD" id="cd06261">
    <property type="entry name" value="TM_PBP2"/>
    <property type="match status" value="1"/>
</dbReference>
<evidence type="ECO:0000313" key="11">
    <source>
        <dbReference type="Proteomes" id="UP000295783"/>
    </source>
</evidence>
<evidence type="ECO:0000256" key="6">
    <source>
        <dbReference type="ARBA" id="ARBA00022989"/>
    </source>
</evidence>
<evidence type="ECO:0000256" key="8">
    <source>
        <dbReference type="RuleBase" id="RU363032"/>
    </source>
</evidence>
<dbReference type="PANTHER" id="PTHR43848">
    <property type="entry name" value="PUTRESCINE TRANSPORT SYSTEM PERMEASE PROTEIN POTI"/>
    <property type="match status" value="1"/>
</dbReference>
<dbReference type="Proteomes" id="UP000295783">
    <property type="component" value="Unassembled WGS sequence"/>
</dbReference>
<evidence type="ECO:0000259" key="9">
    <source>
        <dbReference type="PROSITE" id="PS50928"/>
    </source>
</evidence>
<evidence type="ECO:0000256" key="2">
    <source>
        <dbReference type="ARBA" id="ARBA00007069"/>
    </source>
</evidence>
<evidence type="ECO:0000313" key="10">
    <source>
        <dbReference type="EMBL" id="TDQ78833.1"/>
    </source>
</evidence>
<dbReference type="PROSITE" id="PS50928">
    <property type="entry name" value="ABC_TM1"/>
    <property type="match status" value="1"/>
</dbReference>
<feature type="transmembrane region" description="Helical" evidence="8">
    <location>
        <begin position="236"/>
        <end position="257"/>
    </location>
</feature>
<evidence type="ECO:0000256" key="7">
    <source>
        <dbReference type="ARBA" id="ARBA00023136"/>
    </source>
</evidence>
<feature type="transmembrane region" description="Helical" evidence="8">
    <location>
        <begin position="12"/>
        <end position="34"/>
    </location>
</feature>
<dbReference type="SUPFAM" id="SSF161098">
    <property type="entry name" value="MetI-like"/>
    <property type="match status" value="1"/>
</dbReference>
<protein>
    <submittedName>
        <fullName evidence="10">Spermidine/putrescine transport system permease protein</fullName>
    </submittedName>
</protein>
<feature type="transmembrane region" description="Helical" evidence="8">
    <location>
        <begin position="206"/>
        <end position="224"/>
    </location>
</feature>
<dbReference type="OrthoDB" id="9809681at2"/>
<dbReference type="RefSeq" id="WP_133614746.1">
    <property type="nucleotide sequence ID" value="NZ_SNYW01000012.1"/>
</dbReference>
<evidence type="ECO:0000256" key="1">
    <source>
        <dbReference type="ARBA" id="ARBA00004651"/>
    </source>
</evidence>
<comment type="similarity">
    <text evidence="2">Belongs to the binding-protein-dependent transport system permease family. CysTW subfamily.</text>
</comment>
<feature type="transmembrane region" description="Helical" evidence="8">
    <location>
        <begin position="182"/>
        <end position="200"/>
    </location>
</feature>
<feature type="transmembrane region" description="Helical" evidence="8">
    <location>
        <begin position="130"/>
        <end position="153"/>
    </location>
</feature>
<keyword evidence="11" id="KW-1185">Reference proteome</keyword>
<dbReference type="AlphaFoldDB" id="A0A4R6WJ41"/>
<dbReference type="InterPro" id="IPR051789">
    <property type="entry name" value="Bact_Polyamine_Transport"/>
</dbReference>
<feature type="domain" description="ABC transmembrane type-1" evidence="9">
    <location>
        <begin position="65"/>
        <end position="254"/>
    </location>
</feature>
<dbReference type="GO" id="GO:0055085">
    <property type="term" value="P:transmembrane transport"/>
    <property type="evidence" value="ECO:0007669"/>
    <property type="project" value="InterPro"/>
</dbReference>
<dbReference type="PANTHER" id="PTHR43848:SF2">
    <property type="entry name" value="PUTRESCINE TRANSPORT SYSTEM PERMEASE PROTEIN POTI"/>
    <property type="match status" value="1"/>
</dbReference>
<dbReference type="EMBL" id="SNYW01000012">
    <property type="protein sequence ID" value="TDQ78833.1"/>
    <property type="molecule type" value="Genomic_DNA"/>
</dbReference>
<proteinExistence type="inferred from homology"/>
<feature type="transmembrane region" description="Helical" evidence="8">
    <location>
        <begin position="101"/>
        <end position="124"/>
    </location>
</feature>
<keyword evidence="4" id="KW-1003">Cell membrane</keyword>
<keyword evidence="7 8" id="KW-0472">Membrane</keyword>
<keyword evidence="5 8" id="KW-0812">Transmembrane</keyword>
<feature type="transmembrane region" description="Helical" evidence="8">
    <location>
        <begin position="64"/>
        <end position="89"/>
    </location>
</feature>
<dbReference type="GO" id="GO:0005886">
    <property type="term" value="C:plasma membrane"/>
    <property type="evidence" value="ECO:0007669"/>
    <property type="project" value="UniProtKB-SubCell"/>
</dbReference>
<reference evidence="10 11" key="1">
    <citation type="submission" date="2019-03" db="EMBL/GenBank/DDBJ databases">
        <title>Genomic Encyclopedia of Type Strains, Phase III (KMG-III): the genomes of soil and plant-associated and newly described type strains.</title>
        <authorList>
            <person name="Whitman W."/>
        </authorList>
    </citation>
    <scope>NUCLEOTIDE SEQUENCE [LARGE SCALE GENOMIC DNA]</scope>
    <source>
        <strain evidence="10 11">CGMCC 1.7660</strain>
    </source>
</reference>
<gene>
    <name evidence="10" type="ORF">A8950_3294</name>
</gene>
<keyword evidence="3 8" id="KW-0813">Transport</keyword>
<comment type="caution">
    <text evidence="10">The sequence shown here is derived from an EMBL/GenBank/DDBJ whole genome shotgun (WGS) entry which is preliminary data.</text>
</comment>
<dbReference type="Gene3D" id="1.10.3720.10">
    <property type="entry name" value="MetI-like"/>
    <property type="match status" value="1"/>
</dbReference>
<organism evidence="10 11">
    <name type="scientific">Dongia mobilis</name>
    <dbReference type="NCBI Taxonomy" id="578943"/>
    <lineage>
        <taxon>Bacteria</taxon>
        <taxon>Pseudomonadati</taxon>
        <taxon>Pseudomonadota</taxon>
        <taxon>Alphaproteobacteria</taxon>
        <taxon>Rhodospirillales</taxon>
        <taxon>Dongiaceae</taxon>
        <taxon>Dongia</taxon>
    </lineage>
</organism>
<name>A0A4R6WJ41_9PROT</name>
<keyword evidence="6 8" id="KW-1133">Transmembrane helix</keyword>
<sequence>MSFLRRHTNLLSLFAVLYLLFLYVPVLLLPLFSFNDNIYVTLPLKGFTLKWYESLAGNSALLNALWASVKVGIGVSIISTVLGLMAARAMTRYRFPGRRSIYALILLPLVIPYMVIGVSTLVILRRLLDVELSLLTVGASHVLITVPLSMLVLMARMEGFDRSLEEASRDLGDTAWRSFRRVTLPLVMPGIVSSFLLCFITSFDEYLLAFFLAGSDSTLPIFIFSTLRFPNKIPDVLALGSLILMISIVLVVLAEWLRRRGISGSDSSVL</sequence>
<dbReference type="InterPro" id="IPR035906">
    <property type="entry name" value="MetI-like_sf"/>
</dbReference>
<evidence type="ECO:0000256" key="4">
    <source>
        <dbReference type="ARBA" id="ARBA00022475"/>
    </source>
</evidence>
<evidence type="ECO:0000256" key="5">
    <source>
        <dbReference type="ARBA" id="ARBA00022692"/>
    </source>
</evidence>
<dbReference type="Pfam" id="PF00528">
    <property type="entry name" value="BPD_transp_1"/>
    <property type="match status" value="1"/>
</dbReference>
<comment type="subcellular location">
    <subcellularLocation>
        <location evidence="1 8">Cell membrane</location>
        <topology evidence="1 8">Multi-pass membrane protein</topology>
    </subcellularLocation>
</comment>
<evidence type="ECO:0000256" key="3">
    <source>
        <dbReference type="ARBA" id="ARBA00022448"/>
    </source>
</evidence>
<accession>A0A4R6WJ41</accession>